<dbReference type="Proteomes" id="UP001595969">
    <property type="component" value="Unassembled WGS sequence"/>
</dbReference>
<feature type="transmembrane region" description="Helical" evidence="1">
    <location>
        <begin position="49"/>
        <end position="69"/>
    </location>
</feature>
<keyword evidence="3" id="KW-1185">Reference proteome</keyword>
<feature type="transmembrane region" description="Helical" evidence="1">
    <location>
        <begin position="336"/>
        <end position="354"/>
    </location>
</feature>
<feature type="transmembrane region" description="Helical" evidence="1">
    <location>
        <begin position="232"/>
        <end position="251"/>
    </location>
</feature>
<gene>
    <name evidence="2" type="ORF">ACFO5I_02695</name>
</gene>
<feature type="transmembrane region" description="Helical" evidence="1">
    <location>
        <begin position="462"/>
        <end position="484"/>
    </location>
</feature>
<feature type="transmembrane region" description="Helical" evidence="1">
    <location>
        <begin position="303"/>
        <end position="324"/>
    </location>
</feature>
<feature type="transmembrane region" description="Helical" evidence="1">
    <location>
        <begin position="375"/>
        <end position="393"/>
    </location>
</feature>
<evidence type="ECO:0000256" key="1">
    <source>
        <dbReference type="SAM" id="Phobius"/>
    </source>
</evidence>
<protein>
    <recommendedName>
        <fullName evidence="4">Sugar isomerase</fullName>
    </recommendedName>
</protein>
<feature type="transmembrane region" description="Helical" evidence="1">
    <location>
        <begin position="181"/>
        <end position="198"/>
    </location>
</feature>
<feature type="transmembrane region" description="Helical" evidence="1">
    <location>
        <begin position="12"/>
        <end position="37"/>
    </location>
</feature>
<accession>A0ABV9MVF3</accession>
<comment type="caution">
    <text evidence="2">The sequence shown here is derived from an EMBL/GenBank/DDBJ whole genome shotgun (WGS) entry which is preliminary data.</text>
</comment>
<evidence type="ECO:0000313" key="3">
    <source>
        <dbReference type="Proteomes" id="UP001595969"/>
    </source>
</evidence>
<keyword evidence="1" id="KW-0472">Membrane</keyword>
<evidence type="ECO:0000313" key="2">
    <source>
        <dbReference type="EMBL" id="MFC4718653.1"/>
    </source>
</evidence>
<feature type="transmembrane region" description="Helical" evidence="1">
    <location>
        <begin position="120"/>
        <end position="141"/>
    </location>
</feature>
<keyword evidence="1" id="KW-1133">Transmembrane helix</keyword>
<sequence>MRTKNAAYNLGTSLLLSLITAISGLILPKLFIVSYGSTINGLISSVKQFIVYLSLVEAGIGYASIAMLYSPVRLDDKNKINSILSTAKKHYSDSGKLFFLLIISLSIIYPLIVLNQISWITGFFMVLVLGLGSVVEFFVIGKYRVFLTAIQKGYIIYLVQTIGVIINILVTITLVNLNINLILVQLIATSIYSLRFVFLKVYIQKNYKWVDYTTSSNEILIKDKKEVLIHQVVNLILVNLPIIFITIFLGLKEVSVFTIYLLVHNMIVMVLSVFMTGFQSIFGDIIAENNVDTLKKNFHLFEWLFYSLTSIIYVCTTLLYIPFITIYTSGISDENYIRPTIAILFIFIGVLHNLRVPYMSILNSAGLFKETKNSAILEAILSLLISLLLINRFQIEGVLLGWLIAHLYRLIKLIKQISIEYIYKSCVPTLKLIVINFCSSLLSYCVCKLFEMPKILNYSTFFYNGIIYFCVVSLIFLLLNYFFYKEELLLLFQKVFLLIKKIG</sequence>
<name>A0ABV9MVF3_9ENTE</name>
<feature type="transmembrane region" description="Helical" evidence="1">
    <location>
        <begin position="257"/>
        <end position="282"/>
    </location>
</feature>
<feature type="transmembrane region" description="Helical" evidence="1">
    <location>
        <begin position="97"/>
        <end position="114"/>
    </location>
</feature>
<keyword evidence="1" id="KW-0812">Transmembrane</keyword>
<dbReference type="EMBL" id="JBHSGS010000013">
    <property type="protein sequence ID" value="MFC4718653.1"/>
    <property type="molecule type" value="Genomic_DNA"/>
</dbReference>
<reference evidence="3" key="1">
    <citation type="journal article" date="2019" name="Int. J. Syst. Evol. Microbiol.">
        <title>The Global Catalogue of Microorganisms (GCM) 10K type strain sequencing project: providing services to taxonomists for standard genome sequencing and annotation.</title>
        <authorList>
            <consortium name="The Broad Institute Genomics Platform"/>
            <consortium name="The Broad Institute Genome Sequencing Center for Infectious Disease"/>
            <person name="Wu L."/>
            <person name="Ma J."/>
        </authorList>
    </citation>
    <scope>NUCLEOTIDE SEQUENCE [LARGE SCALE GENOMIC DNA]</scope>
    <source>
        <strain evidence="3">CGMCC 1.19032</strain>
    </source>
</reference>
<proteinExistence type="predicted"/>
<organism evidence="2 3">
    <name type="scientific">Enterococcus lemanii</name>
    <dbReference type="NCBI Taxonomy" id="1159752"/>
    <lineage>
        <taxon>Bacteria</taxon>
        <taxon>Bacillati</taxon>
        <taxon>Bacillota</taxon>
        <taxon>Bacilli</taxon>
        <taxon>Lactobacillales</taxon>
        <taxon>Enterococcaceae</taxon>
        <taxon>Enterococcus</taxon>
    </lineage>
</organism>
<feature type="transmembrane region" description="Helical" evidence="1">
    <location>
        <begin position="153"/>
        <end position="175"/>
    </location>
</feature>
<evidence type="ECO:0008006" key="4">
    <source>
        <dbReference type="Google" id="ProtNLM"/>
    </source>
</evidence>
<dbReference type="RefSeq" id="WP_204653956.1">
    <property type="nucleotide sequence ID" value="NZ_JAFBFD010000016.1"/>
</dbReference>